<evidence type="ECO:0000313" key="2">
    <source>
        <dbReference type="Proteomes" id="UP001606303"/>
    </source>
</evidence>
<evidence type="ECO:0000313" key="1">
    <source>
        <dbReference type="EMBL" id="MFG6467191.1"/>
    </source>
</evidence>
<dbReference type="EMBL" id="JBIGIB010000003">
    <property type="protein sequence ID" value="MFG6467191.1"/>
    <property type="molecule type" value="Genomic_DNA"/>
</dbReference>
<organism evidence="1 2">
    <name type="scientific">Pelomonas baiyunensis</name>
    <dbReference type="NCBI Taxonomy" id="3299026"/>
    <lineage>
        <taxon>Bacteria</taxon>
        <taxon>Pseudomonadati</taxon>
        <taxon>Pseudomonadota</taxon>
        <taxon>Betaproteobacteria</taxon>
        <taxon>Burkholderiales</taxon>
        <taxon>Sphaerotilaceae</taxon>
        <taxon>Roseateles</taxon>
    </lineage>
</organism>
<sequence>MVQDLEFAPRYWVQAADDTWYPAPWWAQAFPLLDAFADPGRARAEESARAQELQQIVERGGLVRSTEPDSALPVTEVVRAVYARAGVAHLLA</sequence>
<protein>
    <submittedName>
        <fullName evidence="1">Uncharacterized protein</fullName>
    </submittedName>
</protein>
<proteinExistence type="predicted"/>
<dbReference type="RefSeq" id="WP_394384555.1">
    <property type="nucleotide sequence ID" value="NZ_JBIGIB010000003.1"/>
</dbReference>
<gene>
    <name evidence="1" type="ORF">ACG01O_11280</name>
</gene>
<keyword evidence="2" id="KW-1185">Reference proteome</keyword>
<comment type="caution">
    <text evidence="1">The sequence shown here is derived from an EMBL/GenBank/DDBJ whole genome shotgun (WGS) entry which is preliminary data.</text>
</comment>
<reference evidence="1 2" key="1">
    <citation type="submission" date="2024-08" db="EMBL/GenBank/DDBJ databases">
        <authorList>
            <person name="Lu H."/>
        </authorList>
    </citation>
    <scope>NUCLEOTIDE SEQUENCE [LARGE SCALE GENOMIC DNA]</scope>
    <source>
        <strain evidence="1 2">BYS87W</strain>
    </source>
</reference>
<dbReference type="Proteomes" id="UP001606303">
    <property type="component" value="Unassembled WGS sequence"/>
</dbReference>
<name>A0ABW7GYZ4_9BURK</name>
<accession>A0ABW7GYZ4</accession>